<organism evidence="2 3">
    <name type="scientific">Salinimicrobium gaetbulicola</name>
    <dbReference type="NCBI Taxonomy" id="999702"/>
    <lineage>
        <taxon>Bacteria</taxon>
        <taxon>Pseudomonadati</taxon>
        <taxon>Bacteroidota</taxon>
        <taxon>Flavobacteriia</taxon>
        <taxon>Flavobacteriales</taxon>
        <taxon>Flavobacteriaceae</taxon>
        <taxon>Salinimicrobium</taxon>
    </lineage>
</organism>
<evidence type="ECO:0000313" key="3">
    <source>
        <dbReference type="Proteomes" id="UP001597100"/>
    </source>
</evidence>
<gene>
    <name evidence="2" type="ORF">ACFQ1G_02625</name>
</gene>
<dbReference type="PROSITE" id="PS50005">
    <property type="entry name" value="TPR"/>
    <property type="match status" value="1"/>
</dbReference>
<dbReference type="EMBL" id="JBHTJP010000032">
    <property type="protein sequence ID" value="MFD0975676.1"/>
    <property type="molecule type" value="Genomic_DNA"/>
</dbReference>
<accession>A0ABW3ICH8</accession>
<evidence type="ECO:0000256" key="1">
    <source>
        <dbReference type="PROSITE-ProRule" id="PRU00339"/>
    </source>
</evidence>
<evidence type="ECO:0008006" key="4">
    <source>
        <dbReference type="Google" id="ProtNLM"/>
    </source>
</evidence>
<dbReference type="PANTHER" id="PTHR45588:SF1">
    <property type="entry name" value="WW DOMAIN-CONTAINING PROTEIN"/>
    <property type="match status" value="1"/>
</dbReference>
<evidence type="ECO:0000313" key="2">
    <source>
        <dbReference type="EMBL" id="MFD0975676.1"/>
    </source>
</evidence>
<dbReference type="RefSeq" id="WP_380736718.1">
    <property type="nucleotide sequence ID" value="NZ_JBHTJP010000032.1"/>
</dbReference>
<name>A0ABW3ICH8_9FLAO</name>
<dbReference type="SUPFAM" id="SSF48452">
    <property type="entry name" value="TPR-like"/>
    <property type="match status" value="2"/>
</dbReference>
<dbReference type="Gene3D" id="1.25.40.10">
    <property type="entry name" value="Tetratricopeptide repeat domain"/>
    <property type="match status" value="2"/>
</dbReference>
<dbReference type="InterPro" id="IPR019734">
    <property type="entry name" value="TPR_rpt"/>
</dbReference>
<comment type="caution">
    <text evidence="2">The sequence shown here is derived from an EMBL/GenBank/DDBJ whole genome shotgun (WGS) entry which is preliminary data.</text>
</comment>
<protein>
    <recommendedName>
        <fullName evidence="4">Tetratricopeptide repeat protein</fullName>
    </recommendedName>
</protein>
<dbReference type="PROSITE" id="PS51257">
    <property type="entry name" value="PROKAR_LIPOPROTEIN"/>
    <property type="match status" value="1"/>
</dbReference>
<reference evidence="3" key="1">
    <citation type="journal article" date="2019" name="Int. J. Syst. Evol. Microbiol.">
        <title>The Global Catalogue of Microorganisms (GCM) 10K type strain sequencing project: providing services to taxonomists for standard genome sequencing and annotation.</title>
        <authorList>
            <consortium name="The Broad Institute Genomics Platform"/>
            <consortium name="The Broad Institute Genome Sequencing Center for Infectious Disease"/>
            <person name="Wu L."/>
            <person name="Ma J."/>
        </authorList>
    </citation>
    <scope>NUCLEOTIDE SEQUENCE [LARGE SCALE GENOMIC DNA]</scope>
    <source>
        <strain evidence="3">CCUG 60898</strain>
    </source>
</reference>
<dbReference type="PANTHER" id="PTHR45588">
    <property type="entry name" value="TPR DOMAIN-CONTAINING PROTEIN"/>
    <property type="match status" value="1"/>
</dbReference>
<sequence>MRGLLIFFLALFVGGCQNKKQKSSGNGAEKINVTSKYSCVPAISDTLWYTSENKAPLFNNLGDHHFPITTKSELAQKYFDQGLVLAYGFNHAEAARSFYYATKLDPDCAMCYWGYAYVLGPNYNAGMEEGNYERAYKAIEKAEERAGKVTEKERSLIKALSKRYVKLPIEDRSSLDEAYSAALKDLSKKYPGDTDIKVLYAESLMDLHPWDLYDKKGDPKEWTPEIVNLLEEIIKNNPRHPGAHHFYIHATEASKTPQLAYISADAFDKDLVPGAGHLVHMPSHVYIRTGDYHKGTLANLRAVKVDSNYVTQCHAQGAYPLAYYPHNYHFLAATAALEGNRKYAMLGAKKVSEHVHPDLMKEQGWGTLQHYYVIPFYVMVKMGDWNGILDSELQTYDLPYPEAVRHYARGMAFLGKDQPGRAKMELEALERISKNPALAQVNIWEINSVDHLVQIARRVLKAEIIASETSDYEASFALLKEAVEIEDALNYDEPPDWFFSVRHHLGAVQNEAGNYEDAVKTYFEDLEKLPKNGWAYHGLARAYKGLNDPEKLTEIQEHLKESWEYADIQIDNSRIK</sequence>
<dbReference type="SMART" id="SM00028">
    <property type="entry name" value="TPR"/>
    <property type="match status" value="2"/>
</dbReference>
<proteinExistence type="predicted"/>
<dbReference type="InterPro" id="IPR011990">
    <property type="entry name" value="TPR-like_helical_dom_sf"/>
</dbReference>
<feature type="repeat" description="TPR" evidence="1">
    <location>
        <begin position="499"/>
        <end position="532"/>
    </location>
</feature>
<dbReference type="Proteomes" id="UP001597100">
    <property type="component" value="Unassembled WGS sequence"/>
</dbReference>
<keyword evidence="3" id="KW-1185">Reference proteome</keyword>
<keyword evidence="1" id="KW-0802">TPR repeat</keyword>